<dbReference type="Pfam" id="PF12802">
    <property type="entry name" value="MarR_2"/>
    <property type="match status" value="1"/>
</dbReference>
<evidence type="ECO:0000259" key="1">
    <source>
        <dbReference type="PROSITE" id="PS50995"/>
    </source>
</evidence>
<dbReference type="InterPro" id="IPR000835">
    <property type="entry name" value="HTH_MarR-typ"/>
</dbReference>
<dbReference type="InterPro" id="IPR039422">
    <property type="entry name" value="MarR/SlyA-like"/>
</dbReference>
<name>A0A4D4KEX0_9ACTN</name>
<evidence type="ECO:0000313" key="5">
    <source>
        <dbReference type="Proteomes" id="UP000463951"/>
    </source>
</evidence>
<dbReference type="SUPFAM" id="SSF46785">
    <property type="entry name" value="Winged helix' DNA-binding domain"/>
    <property type="match status" value="1"/>
</dbReference>
<dbReference type="PANTHER" id="PTHR33164:SF99">
    <property type="entry name" value="MARR FAMILY REGULATORY PROTEIN"/>
    <property type="match status" value="1"/>
</dbReference>
<dbReference type="GO" id="GO:0006950">
    <property type="term" value="P:response to stress"/>
    <property type="evidence" value="ECO:0007669"/>
    <property type="project" value="TreeGrafter"/>
</dbReference>
<dbReference type="GO" id="GO:0003700">
    <property type="term" value="F:DNA-binding transcription factor activity"/>
    <property type="evidence" value="ECO:0007669"/>
    <property type="project" value="InterPro"/>
</dbReference>
<dbReference type="EMBL" id="AP019620">
    <property type="protein sequence ID" value="BBJ41563.1"/>
    <property type="molecule type" value="Genomic_DNA"/>
</dbReference>
<feature type="domain" description="HTH marR-type" evidence="1">
    <location>
        <begin position="1"/>
        <end position="157"/>
    </location>
</feature>
<dbReference type="AlphaFoldDB" id="A0A4D4KEX0"/>
<sequence length="170" mass="19523">MDNAMKTPSDADEPRWLTDDEQRSWLAYRHAHMLLEDHLDRQLQRDAGMPHVYYGLLVKLSWAPRHRMRMTELAEAAKITRSRLSHAVARMEKDGWVRREDCPDDKRGQNAVLTDKGLKVLEETAPGHVSAVRTAVFDRLTPEQVEQFGTICQIIADGLQPEGADLPWLR</sequence>
<dbReference type="Proteomes" id="UP000299290">
    <property type="component" value="Unassembled WGS sequence"/>
</dbReference>
<dbReference type="InterPro" id="IPR036388">
    <property type="entry name" value="WH-like_DNA-bd_sf"/>
</dbReference>
<gene>
    <name evidence="3" type="ORF">SANT12839_057590</name>
    <name evidence="2" type="ORF">SSPO_042810</name>
</gene>
<keyword evidence="4" id="KW-1185">Reference proteome</keyword>
<dbReference type="SMART" id="SM00347">
    <property type="entry name" value="HTH_MARR"/>
    <property type="match status" value="1"/>
</dbReference>
<reference evidence="4 5" key="1">
    <citation type="journal article" date="2020" name="Int. J. Syst. Evol. Microbiol.">
        <title>Reclassification of Streptomyces castelarensis and Streptomyces sporoclivatus as later heterotypic synonyms of Streptomyces antimycoticus.</title>
        <authorList>
            <person name="Komaki H."/>
            <person name="Tamura T."/>
        </authorList>
    </citation>
    <scope>NUCLEOTIDE SEQUENCE [LARGE SCALE GENOMIC DNA]</scope>
    <source>
        <strain evidence="2 5">NBRC 100767</strain>
        <strain evidence="3 4">NBRC 12839</strain>
    </source>
</reference>
<dbReference type="Proteomes" id="UP000463951">
    <property type="component" value="Chromosome"/>
</dbReference>
<evidence type="ECO:0000313" key="4">
    <source>
        <dbReference type="Proteomes" id="UP000299290"/>
    </source>
</evidence>
<protein>
    <submittedName>
        <fullName evidence="3">MarR family transcriptional regulator</fullName>
    </submittedName>
</protein>
<dbReference type="Gene3D" id="1.10.10.10">
    <property type="entry name" value="Winged helix-like DNA-binding domain superfamily/Winged helix DNA-binding domain"/>
    <property type="match status" value="1"/>
</dbReference>
<proteinExistence type="predicted"/>
<evidence type="ECO:0000313" key="3">
    <source>
        <dbReference type="EMBL" id="GDY44877.1"/>
    </source>
</evidence>
<dbReference type="PRINTS" id="PR00598">
    <property type="entry name" value="HTHMARR"/>
</dbReference>
<organism evidence="3 4">
    <name type="scientific">Streptomyces antimycoticus</name>
    <dbReference type="NCBI Taxonomy" id="68175"/>
    <lineage>
        <taxon>Bacteria</taxon>
        <taxon>Bacillati</taxon>
        <taxon>Actinomycetota</taxon>
        <taxon>Actinomycetes</taxon>
        <taxon>Kitasatosporales</taxon>
        <taxon>Streptomycetaceae</taxon>
        <taxon>Streptomyces</taxon>
        <taxon>Streptomyces violaceusniger group</taxon>
    </lineage>
</organism>
<accession>A0A4D4KEX0</accession>
<dbReference type="EMBL" id="BJHV01000001">
    <property type="protein sequence ID" value="GDY44877.1"/>
    <property type="molecule type" value="Genomic_DNA"/>
</dbReference>
<evidence type="ECO:0000313" key="2">
    <source>
        <dbReference type="EMBL" id="BBJ41563.1"/>
    </source>
</evidence>
<dbReference type="PANTHER" id="PTHR33164">
    <property type="entry name" value="TRANSCRIPTIONAL REGULATOR, MARR FAMILY"/>
    <property type="match status" value="1"/>
</dbReference>
<dbReference type="PROSITE" id="PS50995">
    <property type="entry name" value="HTH_MARR_2"/>
    <property type="match status" value="1"/>
</dbReference>
<dbReference type="InterPro" id="IPR036390">
    <property type="entry name" value="WH_DNA-bd_sf"/>
</dbReference>